<comment type="caution">
    <text evidence="1">The sequence shown here is derived from an EMBL/GenBank/DDBJ whole genome shotgun (WGS) entry which is preliminary data.</text>
</comment>
<reference evidence="1" key="1">
    <citation type="submission" date="2023-03" db="EMBL/GenBank/DDBJ databases">
        <title>Massive genome expansion in bonnet fungi (Mycena s.s.) driven by repeated elements and novel gene families across ecological guilds.</title>
        <authorList>
            <consortium name="Lawrence Berkeley National Laboratory"/>
            <person name="Harder C.B."/>
            <person name="Miyauchi S."/>
            <person name="Viragh M."/>
            <person name="Kuo A."/>
            <person name="Thoen E."/>
            <person name="Andreopoulos B."/>
            <person name="Lu D."/>
            <person name="Skrede I."/>
            <person name="Drula E."/>
            <person name="Henrissat B."/>
            <person name="Morin E."/>
            <person name="Kohler A."/>
            <person name="Barry K."/>
            <person name="LaButti K."/>
            <person name="Morin E."/>
            <person name="Salamov A."/>
            <person name="Lipzen A."/>
            <person name="Mereny Z."/>
            <person name="Hegedus B."/>
            <person name="Baldrian P."/>
            <person name="Stursova M."/>
            <person name="Weitz H."/>
            <person name="Taylor A."/>
            <person name="Grigoriev I.V."/>
            <person name="Nagy L.G."/>
            <person name="Martin F."/>
            <person name="Kauserud H."/>
        </authorList>
    </citation>
    <scope>NUCLEOTIDE SEQUENCE</scope>
    <source>
        <strain evidence="1">9284</strain>
    </source>
</reference>
<evidence type="ECO:0000313" key="1">
    <source>
        <dbReference type="EMBL" id="KAJ7606204.1"/>
    </source>
</evidence>
<dbReference type="SUPFAM" id="SSF52047">
    <property type="entry name" value="RNI-like"/>
    <property type="match status" value="1"/>
</dbReference>
<proteinExistence type="predicted"/>
<organism evidence="1 2">
    <name type="scientific">Roridomyces roridus</name>
    <dbReference type="NCBI Taxonomy" id="1738132"/>
    <lineage>
        <taxon>Eukaryota</taxon>
        <taxon>Fungi</taxon>
        <taxon>Dikarya</taxon>
        <taxon>Basidiomycota</taxon>
        <taxon>Agaricomycotina</taxon>
        <taxon>Agaricomycetes</taxon>
        <taxon>Agaricomycetidae</taxon>
        <taxon>Agaricales</taxon>
        <taxon>Marasmiineae</taxon>
        <taxon>Mycenaceae</taxon>
        <taxon>Roridomyces</taxon>
    </lineage>
</organism>
<sequence>MRRDIPDEIFHEIFSPALLIPDETFSSHRYASAPAETLDEPSSTILLACKTWLRIATPLLYKVVILSSRGQTQALEFALHSNPELGRLIKKLRIQGRYGMAIYEILQVAKTLTDICVSLEFDAEESGAEGLCRGLPLISPIRLILAYRPTQFDIEIDADAPKLVEAMVECIPKWQNLAVVEMPHDSPHSEANYNEMIAAPLKDANNLRSLVLSAYEKHLFANGTVPEYISTIASNPCLKEVRPKGLLRQPLSAEFGQVVQSNARLAELFNLRHFGISPKPFVYPPQLAAHPKLEDVIWDRVLSHLFPIIDPERDYSDEDDDDADIEEPPAASSYLLICKRFERPGTPYLYENPYLQSDRGLRTFSQRLADQPSLGLHVRRLRVEIEDDYPDIDTLEEIIARVPGVVEFNAYGCAWPLRMIVSLAVHCGTSLQIFRAPIVVGFGEMIDPSIFAQFPRLQSLTWECHDAFNLAEVANVTNAFGQLRDLLIEAAHPSFHDVLAQMQLPSLRTANLISDTGMTLNNPFFQKHGKKLEELTLSPIQISSDSDIFRLCPSIKALTIACIWAEDMSSKLREPHRSIERIVISSIGYREETETQLLKFLTSFDPELFPALREIQHPDCDWTSVDEPPSSALVQWANELAARNIHLVNKKGGRWRPRRQYVDEE</sequence>
<evidence type="ECO:0000313" key="2">
    <source>
        <dbReference type="Proteomes" id="UP001221142"/>
    </source>
</evidence>
<dbReference type="InterPro" id="IPR032675">
    <property type="entry name" value="LRR_dom_sf"/>
</dbReference>
<protein>
    <submittedName>
        <fullName evidence="1">Uncharacterized protein</fullName>
    </submittedName>
</protein>
<accession>A0AAD7B0G7</accession>
<name>A0AAD7B0G7_9AGAR</name>
<dbReference type="EMBL" id="JARKIF010000061">
    <property type="protein sequence ID" value="KAJ7606204.1"/>
    <property type="molecule type" value="Genomic_DNA"/>
</dbReference>
<dbReference type="Proteomes" id="UP001221142">
    <property type="component" value="Unassembled WGS sequence"/>
</dbReference>
<dbReference type="Gene3D" id="3.80.10.10">
    <property type="entry name" value="Ribonuclease Inhibitor"/>
    <property type="match status" value="1"/>
</dbReference>
<dbReference type="AlphaFoldDB" id="A0AAD7B0G7"/>
<keyword evidence="2" id="KW-1185">Reference proteome</keyword>
<gene>
    <name evidence="1" type="ORF">FB45DRAFT_459436</name>
</gene>